<comment type="similarity">
    <text evidence="6">Belongs to the APS kinase family.</text>
</comment>
<name>A0AAW1Y0T4_RUBAR</name>
<evidence type="ECO:0000256" key="1">
    <source>
        <dbReference type="ARBA" id="ARBA00012121"/>
    </source>
</evidence>
<dbReference type="PANTHER" id="PTHR11055:SF74">
    <property type="entry name" value="ADENYLYL-SULFATE KINASE"/>
    <property type="match status" value="1"/>
</dbReference>
<dbReference type="Proteomes" id="UP001457282">
    <property type="component" value="Unassembled WGS sequence"/>
</dbReference>
<evidence type="ECO:0000313" key="9">
    <source>
        <dbReference type="Proteomes" id="UP001457282"/>
    </source>
</evidence>
<dbReference type="CDD" id="cd02027">
    <property type="entry name" value="APSK"/>
    <property type="match status" value="1"/>
</dbReference>
<protein>
    <recommendedName>
        <fullName evidence="1 6">Adenylyl-sulfate kinase</fullName>
        <ecNumber evidence="1 6">2.7.1.25</ecNumber>
    </recommendedName>
</protein>
<evidence type="ECO:0000256" key="5">
    <source>
        <dbReference type="ARBA" id="ARBA00022840"/>
    </source>
</evidence>
<keyword evidence="5 6" id="KW-0067">ATP-binding</keyword>
<dbReference type="SUPFAM" id="SSF52540">
    <property type="entry name" value="P-loop containing nucleoside triphosphate hydrolases"/>
    <property type="match status" value="1"/>
</dbReference>
<comment type="function">
    <text evidence="6">Catalyzes the synthesis of activated sulfate.</text>
</comment>
<accession>A0AAW1Y0T4</accession>
<evidence type="ECO:0000259" key="7">
    <source>
        <dbReference type="Pfam" id="PF01583"/>
    </source>
</evidence>
<evidence type="ECO:0000313" key="8">
    <source>
        <dbReference type="EMBL" id="KAK9941920.1"/>
    </source>
</evidence>
<comment type="caution">
    <text evidence="8">The sequence shown here is derived from an EMBL/GenBank/DDBJ whole genome shotgun (WGS) entry which is preliminary data.</text>
</comment>
<dbReference type="EMBL" id="JBEDUW010000002">
    <property type="protein sequence ID" value="KAK9941920.1"/>
    <property type="molecule type" value="Genomic_DNA"/>
</dbReference>
<dbReference type="GO" id="GO:0005524">
    <property type="term" value="F:ATP binding"/>
    <property type="evidence" value="ECO:0007669"/>
    <property type="project" value="UniProtKB-KW"/>
</dbReference>
<dbReference type="GO" id="GO:0000103">
    <property type="term" value="P:sulfate assimilation"/>
    <property type="evidence" value="ECO:0007669"/>
    <property type="project" value="InterPro"/>
</dbReference>
<keyword evidence="9" id="KW-1185">Reference proteome</keyword>
<dbReference type="AlphaFoldDB" id="A0AAW1Y0T4"/>
<dbReference type="GO" id="GO:0004020">
    <property type="term" value="F:adenylylsulfate kinase activity"/>
    <property type="evidence" value="ECO:0007669"/>
    <property type="project" value="UniProtKB-EC"/>
</dbReference>
<keyword evidence="3 6" id="KW-0547">Nucleotide-binding</keyword>
<evidence type="ECO:0000256" key="6">
    <source>
        <dbReference type="RuleBase" id="RU004347"/>
    </source>
</evidence>
<feature type="domain" description="APS kinase" evidence="7">
    <location>
        <begin position="90"/>
        <end position="221"/>
    </location>
</feature>
<dbReference type="InterPro" id="IPR027417">
    <property type="entry name" value="P-loop_NTPase"/>
</dbReference>
<dbReference type="Pfam" id="PF01583">
    <property type="entry name" value="APS_kinase"/>
    <property type="match status" value="1"/>
</dbReference>
<dbReference type="InterPro" id="IPR002891">
    <property type="entry name" value="APS"/>
</dbReference>
<evidence type="ECO:0000256" key="4">
    <source>
        <dbReference type="ARBA" id="ARBA00022777"/>
    </source>
</evidence>
<gene>
    <name evidence="8" type="ORF">M0R45_007611</name>
</gene>
<comment type="catalytic activity">
    <reaction evidence="6">
        <text>adenosine 5'-phosphosulfate + ATP = 3'-phosphoadenylyl sulfate + ADP + H(+)</text>
        <dbReference type="Rhea" id="RHEA:24152"/>
        <dbReference type="ChEBI" id="CHEBI:15378"/>
        <dbReference type="ChEBI" id="CHEBI:30616"/>
        <dbReference type="ChEBI" id="CHEBI:58243"/>
        <dbReference type="ChEBI" id="CHEBI:58339"/>
        <dbReference type="ChEBI" id="CHEBI:456216"/>
        <dbReference type="EC" id="2.7.1.25"/>
    </reaction>
</comment>
<dbReference type="NCBIfam" id="TIGR00455">
    <property type="entry name" value="apsK"/>
    <property type="match status" value="1"/>
</dbReference>
<keyword evidence="2 6" id="KW-0808">Transferase</keyword>
<comment type="pathway">
    <text evidence="6">Sulfur metabolism; hydrogen sulfide biosynthesis; sulfite from sulfate: step 2/3.</text>
</comment>
<reference evidence="8 9" key="1">
    <citation type="journal article" date="2023" name="G3 (Bethesda)">
        <title>A chromosome-length genome assembly and annotation of blackberry (Rubus argutus, cv. 'Hillquist').</title>
        <authorList>
            <person name="Bruna T."/>
            <person name="Aryal R."/>
            <person name="Dudchenko O."/>
            <person name="Sargent D.J."/>
            <person name="Mead D."/>
            <person name="Buti M."/>
            <person name="Cavallini A."/>
            <person name="Hytonen T."/>
            <person name="Andres J."/>
            <person name="Pham M."/>
            <person name="Weisz D."/>
            <person name="Mascagni F."/>
            <person name="Usai G."/>
            <person name="Natali L."/>
            <person name="Bassil N."/>
            <person name="Fernandez G.E."/>
            <person name="Lomsadze A."/>
            <person name="Armour M."/>
            <person name="Olukolu B."/>
            <person name="Poorten T."/>
            <person name="Britton C."/>
            <person name="Davik J."/>
            <person name="Ashrafi H."/>
            <person name="Aiden E.L."/>
            <person name="Borodovsky M."/>
            <person name="Worthington M."/>
        </authorList>
    </citation>
    <scope>NUCLEOTIDE SEQUENCE [LARGE SCALE GENOMIC DNA]</scope>
    <source>
        <strain evidence="8">PI 553951</strain>
    </source>
</reference>
<organism evidence="8 9">
    <name type="scientific">Rubus argutus</name>
    <name type="common">Southern blackberry</name>
    <dbReference type="NCBI Taxonomy" id="59490"/>
    <lineage>
        <taxon>Eukaryota</taxon>
        <taxon>Viridiplantae</taxon>
        <taxon>Streptophyta</taxon>
        <taxon>Embryophyta</taxon>
        <taxon>Tracheophyta</taxon>
        <taxon>Spermatophyta</taxon>
        <taxon>Magnoliopsida</taxon>
        <taxon>eudicotyledons</taxon>
        <taxon>Gunneridae</taxon>
        <taxon>Pentapetalae</taxon>
        <taxon>rosids</taxon>
        <taxon>fabids</taxon>
        <taxon>Rosales</taxon>
        <taxon>Rosaceae</taxon>
        <taxon>Rosoideae</taxon>
        <taxon>Rosoideae incertae sedis</taxon>
        <taxon>Rubus</taxon>
    </lineage>
</organism>
<keyword evidence="4 6" id="KW-0418">Kinase</keyword>
<dbReference type="EC" id="2.7.1.25" evidence="1 6"/>
<dbReference type="NCBIfam" id="NF003013">
    <property type="entry name" value="PRK03846.1"/>
    <property type="match status" value="1"/>
</dbReference>
<dbReference type="InterPro" id="IPR059117">
    <property type="entry name" value="APS_kinase_dom"/>
</dbReference>
<proteinExistence type="inferred from homology"/>
<evidence type="ECO:0000256" key="3">
    <source>
        <dbReference type="ARBA" id="ARBA00022741"/>
    </source>
</evidence>
<dbReference type="PANTHER" id="PTHR11055">
    <property type="entry name" value="BIFUNCTIONAL 3'-PHOSPHOADENOSINE 5'-PHOSPHOSULFATE SYNTHASE"/>
    <property type="match status" value="1"/>
</dbReference>
<dbReference type="Gene3D" id="3.40.50.300">
    <property type="entry name" value="P-loop containing nucleotide triphosphate hydrolases"/>
    <property type="match status" value="1"/>
</dbReference>
<sequence>MYASRLQWASSPALGAGLETSSSSCSKPSFANFPGGGSVNSSNTRGLFLIKAMDMEASRTVNLNGHAGNSDKNGSLLSSIGNSTNIQWHHGSGKSTVACALSGSLYRRGKLAYVLDGDNVRHGLNRDLSFKAEDREVAKLFADAGVICIASLISPYRRDRDACRALLPAGDFIEVFMDIPLHVCEARDPKGLYKLARAGKIKGFTGIDDPYEVPLNCEIALGHKEENA</sequence>
<evidence type="ECO:0000256" key="2">
    <source>
        <dbReference type="ARBA" id="ARBA00022679"/>
    </source>
</evidence>